<dbReference type="Pfam" id="PF25549">
    <property type="entry name" value="DUF7927"/>
    <property type="match status" value="2"/>
</dbReference>
<dbReference type="Gene3D" id="2.60.40.10">
    <property type="entry name" value="Immunoglobulins"/>
    <property type="match status" value="1"/>
</dbReference>
<sequence length="789" mass="81058">MLSSVRRLSLRKTHFRAFAGLTTGIGLTLGAVVASGYGPALPASAAPGSKSVGAIKDPVKIWSEDFETAGPAATALRSYTSASGSTYTADPYWLNQSLCNGAILSYNSGSTPDCPDDARGGGGSRQNLQRLADTLGQYRLGVPGSINPAAPANGSTAGTNPATSSQANRVVGEATISSPRPFGQIEFRTANPISLPESNRFLALSVDVADVSCAVPSHSKLDISFIDQAGTEVPTGSAPYSVCDDPGRKFFASPVPQGVSGWTFGGNSVAVGTMKRTKPVLIRGNNAGVQMRNQAPSSFGDDHAFDNLSIYDLTPTLSQTFTSVPVPAGGSTELRITVTNTSDLEAKPGWSFTNALPSGLTLAGAVPIASTCANGTGSPSDGGKSFTVSGDLLQSQSDCTITVNVTSAVSDTPSRKTFTNCPANFATLVGLKAPECATVEVLGKPAAPAQVLDIPAASPQVTVTKSIVPASGSPVKVGQDLAYSVAFRNNGTNVAHIDRVEDLRGVLDDATLAGPLTASNPTWTVGPLKEGIAPIRGALAPGQTVTIHYSAKIKPDGKRGDNVALSRLLPAGVPQDSTPSKSCRQAEACLENPVSSWSVSLTTDKPAAAPGETVSYTAKQTNTGAVAIQDPPRISIDLNGTLQDAHYNGDAPAAVDYTIPRLSWSTKLAAGEQRTITFTVTVKPTAGTNHRLRSVVDGGSNCPAGSPAPECSADTIVSAYPATGPSAAPVPPADQHDLAAITTATTRTPNWPLFVGGVGALTAGVASASAQFRGRSRAERNPRVKRNRL</sequence>
<dbReference type="RefSeq" id="WP_345045333.1">
    <property type="nucleotide sequence ID" value="NZ_BAABED010000001.1"/>
</dbReference>
<evidence type="ECO:0000259" key="3">
    <source>
        <dbReference type="Pfam" id="PF25564"/>
    </source>
</evidence>
<dbReference type="Proteomes" id="UP001589536">
    <property type="component" value="Unassembled WGS sequence"/>
</dbReference>
<dbReference type="InterPro" id="IPR013783">
    <property type="entry name" value="Ig-like_fold"/>
</dbReference>
<dbReference type="EMBL" id="JBHMBH010000046">
    <property type="protein sequence ID" value="MFB9716363.1"/>
    <property type="molecule type" value="Genomic_DNA"/>
</dbReference>
<proteinExistence type="predicted"/>
<evidence type="ECO:0000259" key="2">
    <source>
        <dbReference type="Pfam" id="PF25549"/>
    </source>
</evidence>
<feature type="domain" description="DUF7927" evidence="2">
    <location>
        <begin position="607"/>
        <end position="712"/>
    </location>
</feature>
<dbReference type="InterPro" id="IPR057693">
    <property type="entry name" value="DUF7933"/>
</dbReference>
<feature type="domain" description="DUF7933" evidence="3">
    <location>
        <begin position="315"/>
        <end position="409"/>
    </location>
</feature>
<feature type="domain" description="DUF7927" evidence="2">
    <location>
        <begin position="461"/>
        <end position="594"/>
    </location>
</feature>
<evidence type="ECO:0000256" key="1">
    <source>
        <dbReference type="SAM" id="MobiDB-lite"/>
    </source>
</evidence>
<dbReference type="InterPro" id="IPR057687">
    <property type="entry name" value="DUF7927"/>
</dbReference>
<reference evidence="4 5" key="1">
    <citation type="submission" date="2024-09" db="EMBL/GenBank/DDBJ databases">
        <authorList>
            <person name="Sun Q."/>
            <person name="Mori K."/>
        </authorList>
    </citation>
    <scope>NUCLEOTIDE SEQUENCE [LARGE SCALE GENOMIC DNA]</scope>
    <source>
        <strain evidence="4 5">JCM 13519</strain>
    </source>
</reference>
<evidence type="ECO:0000313" key="5">
    <source>
        <dbReference type="Proteomes" id="UP001589536"/>
    </source>
</evidence>
<feature type="compositionally biased region" description="Polar residues" evidence="1">
    <location>
        <begin position="153"/>
        <end position="167"/>
    </location>
</feature>
<feature type="region of interest" description="Disordered" evidence="1">
    <location>
        <begin position="145"/>
        <end position="167"/>
    </location>
</feature>
<keyword evidence="5" id="KW-1185">Reference proteome</keyword>
<organism evidence="4 5">
    <name type="scientific">Arthrobacter methylotrophus</name>
    <dbReference type="NCBI Taxonomy" id="121291"/>
    <lineage>
        <taxon>Bacteria</taxon>
        <taxon>Bacillati</taxon>
        <taxon>Actinomycetota</taxon>
        <taxon>Actinomycetes</taxon>
        <taxon>Micrococcales</taxon>
        <taxon>Micrococcaceae</taxon>
        <taxon>Arthrobacter</taxon>
    </lineage>
</organism>
<evidence type="ECO:0008006" key="6">
    <source>
        <dbReference type="Google" id="ProtNLM"/>
    </source>
</evidence>
<protein>
    <recommendedName>
        <fullName evidence="6">DUF11 domain-containing protein</fullName>
    </recommendedName>
</protein>
<name>A0ABV5UVZ5_9MICC</name>
<gene>
    <name evidence="4" type="ORF">ACFFPI_19875</name>
</gene>
<comment type="caution">
    <text evidence="4">The sequence shown here is derived from an EMBL/GenBank/DDBJ whole genome shotgun (WGS) entry which is preliminary data.</text>
</comment>
<accession>A0ABV5UVZ5</accession>
<dbReference type="Pfam" id="PF25564">
    <property type="entry name" value="DUF7933"/>
    <property type="match status" value="1"/>
</dbReference>
<evidence type="ECO:0000313" key="4">
    <source>
        <dbReference type="EMBL" id="MFB9716363.1"/>
    </source>
</evidence>